<protein>
    <submittedName>
        <fullName evidence="1">Uncharacterized protein</fullName>
    </submittedName>
</protein>
<keyword evidence="2" id="KW-1185">Reference proteome</keyword>
<reference evidence="1 2" key="1">
    <citation type="submission" date="2015-01" db="EMBL/GenBank/DDBJ databases">
        <title>Evolution of Trichinella species and genotypes.</title>
        <authorList>
            <person name="Korhonen P.K."/>
            <person name="Edoardo P."/>
            <person name="Giuseppe L.R."/>
            <person name="Gasser R.B."/>
        </authorList>
    </citation>
    <scope>NUCLEOTIDE SEQUENCE [LARGE SCALE GENOMIC DNA]</scope>
    <source>
        <strain evidence="1">ISS417</strain>
    </source>
</reference>
<name>A0A0V0TNY6_9BILA</name>
<dbReference type="AlphaFoldDB" id="A0A0V0TNY6"/>
<organism evidence="1 2">
    <name type="scientific">Trichinella murrelli</name>
    <dbReference type="NCBI Taxonomy" id="144512"/>
    <lineage>
        <taxon>Eukaryota</taxon>
        <taxon>Metazoa</taxon>
        <taxon>Ecdysozoa</taxon>
        <taxon>Nematoda</taxon>
        <taxon>Enoplea</taxon>
        <taxon>Dorylaimia</taxon>
        <taxon>Trichinellida</taxon>
        <taxon>Trichinellidae</taxon>
        <taxon>Trichinella</taxon>
    </lineage>
</organism>
<dbReference type="Proteomes" id="UP000055048">
    <property type="component" value="Unassembled WGS sequence"/>
</dbReference>
<dbReference type="EMBL" id="JYDJ01000191">
    <property type="protein sequence ID" value="KRX40732.1"/>
    <property type="molecule type" value="Genomic_DNA"/>
</dbReference>
<proteinExistence type="predicted"/>
<accession>A0A0V0TNY6</accession>
<evidence type="ECO:0000313" key="1">
    <source>
        <dbReference type="EMBL" id="KRX40732.1"/>
    </source>
</evidence>
<dbReference type="OrthoDB" id="10323489at2759"/>
<evidence type="ECO:0000313" key="2">
    <source>
        <dbReference type="Proteomes" id="UP000055048"/>
    </source>
</evidence>
<gene>
    <name evidence="1" type="ORF">T05_11477</name>
</gene>
<sequence>MAEISFIRHAACPVFYLFNSMFSCIETGSVKRTEQNIYRCVPGCERISCKCFLIALQPFVHSFVTFKLIIEIEDSEQTDACSEYYHGNTTSAKISPTSHKK</sequence>
<comment type="caution">
    <text evidence="1">The sequence shown here is derived from an EMBL/GenBank/DDBJ whole genome shotgun (WGS) entry which is preliminary data.</text>
</comment>